<gene>
    <name evidence="12" type="ORF">OCK74_12515</name>
</gene>
<keyword evidence="13" id="KW-1185">Reference proteome</keyword>
<evidence type="ECO:0000256" key="6">
    <source>
        <dbReference type="ARBA" id="ARBA00023053"/>
    </source>
</evidence>
<evidence type="ECO:0000256" key="4">
    <source>
        <dbReference type="ARBA" id="ARBA00022692"/>
    </source>
</evidence>
<evidence type="ECO:0000313" key="12">
    <source>
        <dbReference type="EMBL" id="MCU7549947.1"/>
    </source>
</evidence>
<keyword evidence="10" id="KW-0050">Antiport</keyword>
<keyword evidence="9 10" id="KW-0739">Sodium transport</keyword>
<feature type="transmembrane region" description="Helical" evidence="10">
    <location>
        <begin position="6"/>
        <end position="22"/>
    </location>
</feature>
<dbReference type="EMBL" id="JAOTIF010000008">
    <property type="protein sequence ID" value="MCU7549947.1"/>
    <property type="molecule type" value="Genomic_DNA"/>
</dbReference>
<dbReference type="PANTHER" id="PTHR10110">
    <property type="entry name" value="SODIUM/HYDROGEN EXCHANGER"/>
    <property type="match status" value="1"/>
</dbReference>
<proteinExistence type="inferred from homology"/>
<feature type="domain" description="Cation/H+ exchanger transmembrane" evidence="11">
    <location>
        <begin position="13"/>
        <end position="405"/>
    </location>
</feature>
<dbReference type="NCBIfam" id="TIGR00831">
    <property type="entry name" value="a_cpa1"/>
    <property type="match status" value="1"/>
</dbReference>
<comment type="subcellular location">
    <subcellularLocation>
        <location evidence="1 10">Cell membrane</location>
        <topology evidence="1 10">Multi-pass membrane protein</topology>
    </subcellularLocation>
</comment>
<dbReference type="RefSeq" id="WP_279297386.1">
    <property type="nucleotide sequence ID" value="NZ_JAOTIF010000008.1"/>
</dbReference>
<evidence type="ECO:0000256" key="2">
    <source>
        <dbReference type="ARBA" id="ARBA00022448"/>
    </source>
</evidence>
<feature type="transmembrane region" description="Helical" evidence="10">
    <location>
        <begin position="382"/>
        <end position="406"/>
    </location>
</feature>
<feature type="transmembrane region" description="Helical" evidence="10">
    <location>
        <begin position="29"/>
        <end position="49"/>
    </location>
</feature>
<feature type="transmembrane region" description="Helical" evidence="10">
    <location>
        <begin position="305"/>
        <end position="327"/>
    </location>
</feature>
<evidence type="ECO:0000256" key="5">
    <source>
        <dbReference type="ARBA" id="ARBA00022989"/>
    </source>
</evidence>
<reference evidence="12" key="2">
    <citation type="submission" date="2023-04" db="EMBL/GenBank/DDBJ databases">
        <title>Paracnuella aquatica gen. nov., sp. nov., a member of the family Chitinophagaceae isolated from a hot spring.</title>
        <authorList>
            <person name="Wang C."/>
        </authorList>
    </citation>
    <scope>NUCLEOTIDE SEQUENCE</scope>
    <source>
        <strain evidence="12">LB-8</strain>
    </source>
</reference>
<dbReference type="GO" id="GO:0005886">
    <property type="term" value="C:plasma membrane"/>
    <property type="evidence" value="ECO:0007669"/>
    <property type="project" value="UniProtKB-SubCell"/>
</dbReference>
<dbReference type="GO" id="GO:0098719">
    <property type="term" value="P:sodium ion import across plasma membrane"/>
    <property type="evidence" value="ECO:0007669"/>
    <property type="project" value="TreeGrafter"/>
</dbReference>
<keyword evidence="6 10" id="KW-0915">Sodium</keyword>
<feature type="transmembrane region" description="Helical" evidence="10">
    <location>
        <begin position="348"/>
        <end position="370"/>
    </location>
</feature>
<dbReference type="InterPro" id="IPR006153">
    <property type="entry name" value="Cation/H_exchanger_TM"/>
</dbReference>
<protein>
    <submittedName>
        <fullName evidence="12">Na+/H+ antiporter</fullName>
    </submittedName>
</protein>
<evidence type="ECO:0000256" key="7">
    <source>
        <dbReference type="ARBA" id="ARBA00023065"/>
    </source>
</evidence>
<feature type="transmembrane region" description="Helical" evidence="10">
    <location>
        <begin position="55"/>
        <end position="72"/>
    </location>
</feature>
<feature type="transmembrane region" description="Helical" evidence="10">
    <location>
        <begin position="224"/>
        <end position="249"/>
    </location>
</feature>
<keyword evidence="8 10" id="KW-0472">Membrane</keyword>
<accession>A0A9X2XWR5</accession>
<evidence type="ECO:0000256" key="3">
    <source>
        <dbReference type="ARBA" id="ARBA00022475"/>
    </source>
</evidence>
<comment type="caution">
    <text evidence="12">The sequence shown here is derived from an EMBL/GenBank/DDBJ whole genome shotgun (WGS) entry which is preliminary data.</text>
</comment>
<sequence>MDFFFITYIVLLLIICFLVMVAQRLKISYPIVLVLGGLLLSLVPSVGVIEIKPELIFLIILPPILYEAAWQTSWKDFWKWRRIIFSYAFFIVILTASVVAFVTSSLIPGFTLALGFLLGGIVSPPDAVSATSIMRDLDVPKRISAVIEGESLLNDASSIVVFRYALAAVVTGTFSFQAAATNFLLVIVMGALIGLAVALVFYAIHRWMPTTPNVDFVLTFVSPYIMYIAAEHFQFSGVLAVVTGGLFLAQQRQTILSPMSRIRGISVWSIIGFVLNGLVFMLIGLQLPTIVHQLGNISLWAAIKYSLIVAAVLIGSRLLIALGTPIFTQFVSRFIKTADASPGYRAPLVLGWAGMRGVVSLAAALSIPVYMANGEPFPQRNLILFITFSVILVTLVLQGLTLPLVIRMADLKDPDYKLPENEQDLRLQRGLARCALQKIERRYNDQLAQNALMQAYYDRLRNSLHLLENSDVMIAESESDNNNSERAAFEVMRKDIIETQRELLQRTNKRAAVSDDVIKKYLLALDLEEEQLNGQVKLY</sequence>
<name>A0A9X2XWR5_9BACT</name>
<evidence type="ECO:0000256" key="10">
    <source>
        <dbReference type="RuleBase" id="RU366002"/>
    </source>
</evidence>
<dbReference type="AlphaFoldDB" id="A0A9X2XWR5"/>
<feature type="transmembrane region" description="Helical" evidence="10">
    <location>
        <begin position="156"/>
        <end position="176"/>
    </location>
</feature>
<keyword evidence="7 10" id="KW-0406">Ion transport</keyword>
<comment type="similarity">
    <text evidence="10">Belongs to the monovalent cation:proton antiporter 1 (CPA1) transporter (TC 2.A.36) family.</text>
</comment>
<feature type="transmembrane region" description="Helical" evidence="10">
    <location>
        <begin position="84"/>
        <end position="107"/>
    </location>
</feature>
<dbReference type="GO" id="GO:0015385">
    <property type="term" value="F:sodium:proton antiporter activity"/>
    <property type="evidence" value="ECO:0007669"/>
    <property type="project" value="InterPro"/>
</dbReference>
<dbReference type="InterPro" id="IPR018422">
    <property type="entry name" value="Cation/H_exchanger_CPA1"/>
</dbReference>
<comment type="function">
    <text evidence="10">Na(+)/H(+) antiporter that extrudes sodium in exchange for external protons.</text>
</comment>
<evidence type="ECO:0000256" key="9">
    <source>
        <dbReference type="ARBA" id="ARBA00023201"/>
    </source>
</evidence>
<keyword evidence="4 10" id="KW-0812">Transmembrane</keyword>
<dbReference type="PANTHER" id="PTHR10110:SF86">
    <property type="entry name" value="SODIUM_HYDROGEN EXCHANGER 7"/>
    <property type="match status" value="1"/>
</dbReference>
<dbReference type="GO" id="GO:0051453">
    <property type="term" value="P:regulation of intracellular pH"/>
    <property type="evidence" value="ECO:0007669"/>
    <property type="project" value="TreeGrafter"/>
</dbReference>
<dbReference type="Pfam" id="PF00999">
    <property type="entry name" value="Na_H_Exchanger"/>
    <property type="match status" value="1"/>
</dbReference>
<organism evidence="12 13">
    <name type="scientific">Paraflavisolibacter caeni</name>
    <dbReference type="NCBI Taxonomy" id="2982496"/>
    <lineage>
        <taxon>Bacteria</taxon>
        <taxon>Pseudomonadati</taxon>
        <taxon>Bacteroidota</taxon>
        <taxon>Chitinophagia</taxon>
        <taxon>Chitinophagales</taxon>
        <taxon>Chitinophagaceae</taxon>
        <taxon>Paraflavisolibacter</taxon>
    </lineage>
</organism>
<dbReference type="InterPro" id="IPR004705">
    <property type="entry name" value="Cation/H_exchanger_CPA1_bac"/>
</dbReference>
<dbReference type="Proteomes" id="UP001155483">
    <property type="component" value="Unassembled WGS sequence"/>
</dbReference>
<keyword evidence="2 10" id="KW-0813">Transport</keyword>
<dbReference type="Gene3D" id="6.10.140.1330">
    <property type="match status" value="1"/>
</dbReference>
<evidence type="ECO:0000313" key="13">
    <source>
        <dbReference type="Proteomes" id="UP001155483"/>
    </source>
</evidence>
<evidence type="ECO:0000256" key="1">
    <source>
        <dbReference type="ARBA" id="ARBA00004651"/>
    </source>
</evidence>
<evidence type="ECO:0000256" key="8">
    <source>
        <dbReference type="ARBA" id="ARBA00023136"/>
    </source>
</evidence>
<reference evidence="12" key="1">
    <citation type="submission" date="2022-09" db="EMBL/GenBank/DDBJ databases">
        <authorList>
            <person name="Yuan C."/>
            <person name="Ke Z."/>
        </authorList>
    </citation>
    <scope>NUCLEOTIDE SEQUENCE</scope>
    <source>
        <strain evidence="12">LB-8</strain>
    </source>
</reference>
<feature type="transmembrane region" description="Helical" evidence="10">
    <location>
        <begin position="183"/>
        <end position="204"/>
    </location>
</feature>
<keyword evidence="5 10" id="KW-1133">Transmembrane helix</keyword>
<feature type="transmembrane region" description="Helical" evidence="10">
    <location>
        <begin position="265"/>
        <end position="285"/>
    </location>
</feature>
<dbReference type="GO" id="GO:0015386">
    <property type="term" value="F:potassium:proton antiporter activity"/>
    <property type="evidence" value="ECO:0007669"/>
    <property type="project" value="TreeGrafter"/>
</dbReference>
<keyword evidence="3 10" id="KW-1003">Cell membrane</keyword>
<evidence type="ECO:0000259" key="11">
    <source>
        <dbReference type="Pfam" id="PF00999"/>
    </source>
</evidence>